<dbReference type="PANTHER" id="PTHR34374">
    <property type="entry name" value="LARGE RIBOSOMAL RNA SUBUNIT ACCUMULATION PROTEIN YCED HOMOLOG 1, CHLOROPLASTIC"/>
    <property type="match status" value="1"/>
</dbReference>
<evidence type="ECO:0008006" key="3">
    <source>
        <dbReference type="Google" id="ProtNLM"/>
    </source>
</evidence>
<evidence type="ECO:0000313" key="1">
    <source>
        <dbReference type="EMBL" id="AQS55575.1"/>
    </source>
</evidence>
<dbReference type="KEGG" id="ntr:B0W44_07035"/>
<sequence>MRIQLRELRRQQEQDLNFSVDVDLTKVHPNVEKSVKVFVKARARYSEDLYVIDGRLNAVLTLKCSKCLTAYDWPLESDWHEVFSREQPAQAEEKDDTNIHVVEEDEVDLLPYIREVLLLEIPFVPVCRDDCRGLCPVCGVNRNTDDCDCKQETIDPRLAELKNFFSSKDNT</sequence>
<dbReference type="Pfam" id="PF02620">
    <property type="entry name" value="YceD"/>
    <property type="match status" value="1"/>
</dbReference>
<dbReference type="AlphaFoldDB" id="A0A1U9K694"/>
<dbReference type="Proteomes" id="UP000188603">
    <property type="component" value="Chromosome"/>
</dbReference>
<keyword evidence="2" id="KW-1185">Reference proteome</keyword>
<reference evidence="1 2" key="1">
    <citation type="journal article" date="2015" name="Int. J. Syst. Evol. Microbiol.">
        <title>Novibacillus thermophilus gen. nov., sp. nov., a Gram-staining-negative and moderately thermophilic member of the family Thermoactinomycetaceae.</title>
        <authorList>
            <person name="Yang G."/>
            <person name="Chen J."/>
            <person name="Zhou S."/>
        </authorList>
    </citation>
    <scope>NUCLEOTIDE SEQUENCE [LARGE SCALE GENOMIC DNA]</scope>
    <source>
        <strain evidence="1 2">SG-1</strain>
    </source>
</reference>
<organism evidence="1 2">
    <name type="scientific">Novibacillus thermophilus</name>
    <dbReference type="NCBI Taxonomy" id="1471761"/>
    <lineage>
        <taxon>Bacteria</taxon>
        <taxon>Bacillati</taxon>
        <taxon>Bacillota</taxon>
        <taxon>Bacilli</taxon>
        <taxon>Bacillales</taxon>
        <taxon>Thermoactinomycetaceae</taxon>
        <taxon>Novibacillus</taxon>
    </lineage>
</organism>
<gene>
    <name evidence="1" type="ORF">B0W44_07035</name>
</gene>
<protein>
    <recommendedName>
        <fullName evidence="3">Metal-binding protein</fullName>
    </recommendedName>
</protein>
<dbReference type="STRING" id="1471761.B0W44_07035"/>
<proteinExistence type="predicted"/>
<dbReference type="InterPro" id="IPR003772">
    <property type="entry name" value="YceD"/>
</dbReference>
<name>A0A1U9K694_9BACL</name>
<accession>A0A1U9K694</accession>
<dbReference type="RefSeq" id="WP_169835464.1">
    <property type="nucleotide sequence ID" value="NZ_CP019699.1"/>
</dbReference>
<dbReference type="PANTHER" id="PTHR34374:SF1">
    <property type="entry name" value="LARGE RIBOSOMAL RNA SUBUNIT ACCUMULATION PROTEIN YCED HOMOLOG 1, CHLOROPLASTIC"/>
    <property type="match status" value="1"/>
</dbReference>
<evidence type="ECO:0000313" key="2">
    <source>
        <dbReference type="Proteomes" id="UP000188603"/>
    </source>
</evidence>
<dbReference type="EMBL" id="CP019699">
    <property type="protein sequence ID" value="AQS55575.1"/>
    <property type="molecule type" value="Genomic_DNA"/>
</dbReference>